<dbReference type="CDD" id="cd01335">
    <property type="entry name" value="Radical_SAM"/>
    <property type="match status" value="1"/>
</dbReference>
<protein>
    <submittedName>
        <fullName evidence="6">Radical SAM protein</fullName>
    </submittedName>
</protein>
<organism evidence="6">
    <name type="scientific">Streptomyces sp. R11</name>
    <dbReference type="NCBI Taxonomy" id="3238625"/>
    <lineage>
        <taxon>Bacteria</taxon>
        <taxon>Bacillati</taxon>
        <taxon>Actinomycetota</taxon>
        <taxon>Actinomycetes</taxon>
        <taxon>Kitasatosporales</taxon>
        <taxon>Streptomycetaceae</taxon>
        <taxon>Streptomyces</taxon>
    </lineage>
</organism>
<dbReference type="InterPro" id="IPR058240">
    <property type="entry name" value="rSAM_sf"/>
</dbReference>
<keyword evidence="2" id="KW-0479">Metal-binding</keyword>
<reference evidence="6" key="1">
    <citation type="submission" date="2024-07" db="EMBL/GenBank/DDBJ databases">
        <authorList>
            <person name="Yu S.T."/>
        </authorList>
    </citation>
    <scope>NUCLEOTIDE SEQUENCE</scope>
    <source>
        <strain evidence="6">R11</strain>
    </source>
</reference>
<gene>
    <name evidence="6" type="ORF">AB5J55_43715</name>
</gene>
<dbReference type="SUPFAM" id="SSF102114">
    <property type="entry name" value="Radical SAM enzymes"/>
    <property type="match status" value="1"/>
</dbReference>
<dbReference type="PANTHER" id="PTHR11228">
    <property type="entry name" value="RADICAL SAM DOMAIN PROTEIN"/>
    <property type="match status" value="1"/>
</dbReference>
<dbReference type="GO" id="GO:0003824">
    <property type="term" value="F:catalytic activity"/>
    <property type="evidence" value="ECO:0007669"/>
    <property type="project" value="InterPro"/>
</dbReference>
<evidence type="ECO:0000313" key="6">
    <source>
        <dbReference type="EMBL" id="XDQ15993.1"/>
    </source>
</evidence>
<dbReference type="RefSeq" id="WP_369275917.1">
    <property type="nucleotide sequence ID" value="NZ_CP163432.1"/>
</dbReference>
<dbReference type="InterPro" id="IPR007197">
    <property type="entry name" value="rSAM"/>
</dbReference>
<evidence type="ECO:0000259" key="5">
    <source>
        <dbReference type="PROSITE" id="PS51918"/>
    </source>
</evidence>
<dbReference type="InterPro" id="IPR050377">
    <property type="entry name" value="Radical_SAM_PqqE_MftC-like"/>
</dbReference>
<accession>A0AB39NEY6</accession>
<dbReference type="PROSITE" id="PS51918">
    <property type="entry name" value="RADICAL_SAM"/>
    <property type="match status" value="1"/>
</dbReference>
<proteinExistence type="predicted"/>
<evidence type="ECO:0000256" key="2">
    <source>
        <dbReference type="ARBA" id="ARBA00022723"/>
    </source>
</evidence>
<keyword evidence="4" id="KW-0411">Iron-sulfur</keyword>
<keyword evidence="1" id="KW-0949">S-adenosyl-L-methionine</keyword>
<evidence type="ECO:0000256" key="1">
    <source>
        <dbReference type="ARBA" id="ARBA00022691"/>
    </source>
</evidence>
<dbReference type="AlphaFoldDB" id="A0AB39NEY6"/>
<dbReference type="Pfam" id="PF04055">
    <property type="entry name" value="Radical_SAM"/>
    <property type="match status" value="1"/>
</dbReference>
<evidence type="ECO:0000256" key="3">
    <source>
        <dbReference type="ARBA" id="ARBA00023004"/>
    </source>
</evidence>
<dbReference type="Gene3D" id="3.20.20.70">
    <property type="entry name" value="Aldolase class I"/>
    <property type="match status" value="1"/>
</dbReference>
<dbReference type="InterPro" id="IPR013785">
    <property type="entry name" value="Aldolase_TIM"/>
</dbReference>
<dbReference type="SFLD" id="SFLDG01067">
    <property type="entry name" value="SPASM/twitch_domain_containing"/>
    <property type="match status" value="1"/>
</dbReference>
<feature type="domain" description="Radical SAM core" evidence="5">
    <location>
        <begin position="2"/>
        <end position="224"/>
    </location>
</feature>
<evidence type="ECO:0000256" key="4">
    <source>
        <dbReference type="ARBA" id="ARBA00023014"/>
    </source>
</evidence>
<dbReference type="PANTHER" id="PTHR11228:SF7">
    <property type="entry name" value="PQQA PEPTIDE CYCLASE"/>
    <property type="match status" value="1"/>
</dbReference>
<dbReference type="GO" id="GO:0051536">
    <property type="term" value="F:iron-sulfur cluster binding"/>
    <property type="evidence" value="ECO:0007669"/>
    <property type="project" value="UniProtKB-KW"/>
</dbReference>
<keyword evidence="3" id="KW-0408">Iron</keyword>
<dbReference type="GO" id="GO:0046872">
    <property type="term" value="F:metal ion binding"/>
    <property type="evidence" value="ECO:0007669"/>
    <property type="project" value="UniProtKB-KW"/>
</dbReference>
<dbReference type="EMBL" id="CP163432">
    <property type="protein sequence ID" value="XDQ15993.1"/>
    <property type="molecule type" value="Genomic_DNA"/>
</dbReference>
<name>A0AB39NEY6_9ACTN</name>
<sequence length="344" mass="37901">MRSRPSVVVWDITYACPLRCSHCYSESGRRPKRQLDRGDLERVADAIVSLGPEEVAMAGGEPLLVPGMLDAAARIADAGIALSVYTSGWTLRASHIPALVRNFSRIHVSIDGATALVHDRIRGRAGSFERAEKALAVLDEAARCAEETAPWRFGIDWVAVRSNFEQLERMCSEFVPRFPHLAFLHVGAAVPSGLASRPGFAASELLSDAQERLLSDPGFRGRLRDLVPASVRLSTTDNRVLQMRPDQIERGAVMAGMQIEPDGAVRAMPIYEGTVGSLLTDDPAELWRRAVARWSHPVVTRALSGAYTMQAWAQAARRIDRHFGSQEVRDRIDRRPDFTARPAS</sequence>
<dbReference type="SFLD" id="SFLDS00029">
    <property type="entry name" value="Radical_SAM"/>
    <property type="match status" value="1"/>
</dbReference>